<reference evidence="1" key="1">
    <citation type="submission" date="2020-05" db="EMBL/GenBank/DDBJ databases">
        <authorList>
            <person name="Rincon C."/>
            <person name="Sanders R I."/>
            <person name="Robbins C."/>
            <person name="Chaturvedi A."/>
        </authorList>
    </citation>
    <scope>NUCLEOTIDE SEQUENCE</scope>
    <source>
        <strain evidence="1">CHB12</strain>
    </source>
</reference>
<sequence length="124" mass="13763">MLDVAIILIKRGHNVILLTSGKYEPSSEYPGLKQISSGPQPFTRQLNDIREQMNIKSVSGKVPKVTLALINIFFGFELPQSLAPNVQVIGPVLSEEYPSLTPELSDFINGHQRVLYIAFAMEAH</sequence>
<evidence type="ECO:0000313" key="2">
    <source>
        <dbReference type="Proteomes" id="UP000684084"/>
    </source>
</evidence>
<evidence type="ECO:0008006" key="3">
    <source>
        <dbReference type="Google" id="ProtNLM"/>
    </source>
</evidence>
<name>A0A915Z875_9GLOM</name>
<dbReference type="Proteomes" id="UP000684084">
    <property type="component" value="Unassembled WGS sequence"/>
</dbReference>
<comment type="caution">
    <text evidence="1">The sequence shown here is derived from an EMBL/GenBank/DDBJ whole genome shotgun (WGS) entry which is preliminary data.</text>
</comment>
<dbReference type="OrthoDB" id="5835829at2759"/>
<dbReference type="EMBL" id="CAGKOT010000020">
    <property type="protein sequence ID" value="CAB5364644.1"/>
    <property type="molecule type" value="Genomic_DNA"/>
</dbReference>
<protein>
    <recommendedName>
        <fullName evidence="3">UDP-Glycosyltransferase/glycogen phosphorylase</fullName>
    </recommendedName>
</protein>
<accession>A0A915Z875</accession>
<dbReference type="AlphaFoldDB" id="A0A915Z875"/>
<gene>
    <name evidence="1" type="ORF">CHRIB12_LOCUS10045</name>
</gene>
<organism evidence="1 2">
    <name type="scientific">Rhizophagus irregularis</name>
    <dbReference type="NCBI Taxonomy" id="588596"/>
    <lineage>
        <taxon>Eukaryota</taxon>
        <taxon>Fungi</taxon>
        <taxon>Fungi incertae sedis</taxon>
        <taxon>Mucoromycota</taxon>
        <taxon>Glomeromycotina</taxon>
        <taxon>Glomeromycetes</taxon>
        <taxon>Glomerales</taxon>
        <taxon>Glomeraceae</taxon>
        <taxon>Rhizophagus</taxon>
    </lineage>
</organism>
<evidence type="ECO:0000313" key="1">
    <source>
        <dbReference type="EMBL" id="CAB5364644.1"/>
    </source>
</evidence>
<proteinExistence type="predicted"/>